<feature type="active site" evidence="5">
    <location>
        <position position="50"/>
    </location>
</feature>
<dbReference type="Gene3D" id="3.30.1060.10">
    <property type="entry name" value="Peptide methionine sulphoxide reductase MsrA"/>
    <property type="match status" value="1"/>
</dbReference>
<organism evidence="7 8">
    <name type="scientific">Reinekea marina</name>
    <dbReference type="NCBI Taxonomy" id="1310421"/>
    <lineage>
        <taxon>Bacteria</taxon>
        <taxon>Pseudomonadati</taxon>
        <taxon>Pseudomonadota</taxon>
        <taxon>Gammaproteobacteria</taxon>
        <taxon>Oceanospirillales</taxon>
        <taxon>Saccharospirillaceae</taxon>
        <taxon>Reinekea</taxon>
    </lineage>
</organism>
<dbReference type="PANTHER" id="PTHR42799">
    <property type="entry name" value="MITOCHONDRIAL PEPTIDE METHIONINE SULFOXIDE REDUCTASE"/>
    <property type="match status" value="1"/>
</dbReference>
<comment type="caution">
    <text evidence="7">The sequence shown here is derived from an EMBL/GenBank/DDBJ whole genome shotgun (WGS) entry which is preliminary data.</text>
</comment>
<comment type="catalytic activity">
    <reaction evidence="4 5">
        <text>[thioredoxin]-disulfide + L-methionine + H2O = L-methionine (S)-S-oxide + [thioredoxin]-dithiol</text>
        <dbReference type="Rhea" id="RHEA:19993"/>
        <dbReference type="Rhea" id="RHEA-COMP:10698"/>
        <dbReference type="Rhea" id="RHEA-COMP:10700"/>
        <dbReference type="ChEBI" id="CHEBI:15377"/>
        <dbReference type="ChEBI" id="CHEBI:29950"/>
        <dbReference type="ChEBI" id="CHEBI:50058"/>
        <dbReference type="ChEBI" id="CHEBI:57844"/>
        <dbReference type="ChEBI" id="CHEBI:58772"/>
        <dbReference type="EC" id="1.8.4.11"/>
    </reaction>
</comment>
<evidence type="ECO:0000259" key="6">
    <source>
        <dbReference type="Pfam" id="PF01625"/>
    </source>
</evidence>
<comment type="function">
    <text evidence="5">Has an important function as a repair enzyme for proteins that have been inactivated by oxidation. Catalyzes the reversible oxidation-reduction of methionine sulfoxide in proteins to methionine.</text>
</comment>
<protein>
    <recommendedName>
        <fullName evidence="5">Peptide methionine sulfoxide reductase MsrA</fullName>
        <shortName evidence="5">Protein-methionine-S-oxide reductase</shortName>
        <ecNumber evidence="5">1.8.4.11</ecNumber>
    </recommendedName>
    <alternativeName>
        <fullName evidence="5">Peptide-methionine (S)-S-oxide reductase</fullName>
        <shortName evidence="5">Peptide Met(O) reductase</shortName>
    </alternativeName>
</protein>
<sequence>MSESSIELQLSEALPDRSEPMQLNFQHQVFQRDMRDVPEGAEVIWLAAGCFWGVERLFWQLDGVVNTAVGYAGGYTQNPTYKDVCTGKTGHTEIVQVAFIPSQLPLKALLKAYWEAHDPTQGMRQGNDRGTQYRSAIYAESAMLAEIEASKQSYQEQLNAKGLGNITTEIKVKQPFYFAEEEHQQYLYKNPEGYCGLKGTGAVCPI</sequence>
<evidence type="ECO:0000256" key="5">
    <source>
        <dbReference type="HAMAP-Rule" id="MF_01401"/>
    </source>
</evidence>
<evidence type="ECO:0000256" key="4">
    <source>
        <dbReference type="ARBA" id="ARBA00048782"/>
    </source>
</evidence>
<dbReference type="Pfam" id="PF01625">
    <property type="entry name" value="PMSR"/>
    <property type="match status" value="1"/>
</dbReference>
<feature type="domain" description="Peptide methionine sulphoxide reductase MsrA" evidence="6">
    <location>
        <begin position="44"/>
        <end position="195"/>
    </location>
</feature>
<dbReference type="HAMAP" id="MF_01401">
    <property type="entry name" value="MsrA"/>
    <property type="match status" value="1"/>
</dbReference>
<reference evidence="8" key="1">
    <citation type="journal article" date="2019" name="Int. J. Syst. Evol. Microbiol.">
        <title>The Global Catalogue of Microorganisms (GCM) 10K type strain sequencing project: providing services to taxonomists for standard genome sequencing and annotation.</title>
        <authorList>
            <consortium name="The Broad Institute Genomics Platform"/>
            <consortium name="The Broad Institute Genome Sequencing Center for Infectious Disease"/>
            <person name="Wu L."/>
            <person name="Ma J."/>
        </authorList>
    </citation>
    <scope>NUCLEOTIDE SEQUENCE [LARGE SCALE GENOMIC DNA]</scope>
    <source>
        <strain evidence="8">CECT 8288</strain>
    </source>
</reference>
<dbReference type="EC" id="1.8.4.11" evidence="5"/>
<evidence type="ECO:0000313" key="8">
    <source>
        <dbReference type="Proteomes" id="UP001595710"/>
    </source>
</evidence>
<dbReference type="NCBIfam" id="TIGR00401">
    <property type="entry name" value="msrA"/>
    <property type="match status" value="1"/>
</dbReference>
<dbReference type="InterPro" id="IPR036509">
    <property type="entry name" value="Met_Sox_Rdtase_MsrA_sf"/>
</dbReference>
<dbReference type="Proteomes" id="UP001595710">
    <property type="component" value="Unassembled WGS sequence"/>
</dbReference>
<dbReference type="GO" id="GO:0008113">
    <property type="term" value="F:peptide-methionine (S)-S-oxide reductase activity"/>
    <property type="evidence" value="ECO:0007669"/>
    <property type="project" value="UniProtKB-EC"/>
</dbReference>
<keyword evidence="2 5" id="KW-0560">Oxidoreductase</keyword>
<accession>A0ABV7WMG6</accession>
<comment type="catalytic activity">
    <reaction evidence="3 5">
        <text>L-methionyl-[protein] + [thioredoxin]-disulfide + H2O = L-methionyl-(S)-S-oxide-[protein] + [thioredoxin]-dithiol</text>
        <dbReference type="Rhea" id="RHEA:14217"/>
        <dbReference type="Rhea" id="RHEA-COMP:10698"/>
        <dbReference type="Rhea" id="RHEA-COMP:10700"/>
        <dbReference type="Rhea" id="RHEA-COMP:12313"/>
        <dbReference type="Rhea" id="RHEA-COMP:12315"/>
        <dbReference type="ChEBI" id="CHEBI:15377"/>
        <dbReference type="ChEBI" id="CHEBI:16044"/>
        <dbReference type="ChEBI" id="CHEBI:29950"/>
        <dbReference type="ChEBI" id="CHEBI:44120"/>
        <dbReference type="ChEBI" id="CHEBI:50058"/>
        <dbReference type="EC" id="1.8.4.11"/>
    </reaction>
</comment>
<dbReference type="RefSeq" id="WP_290281009.1">
    <property type="nucleotide sequence ID" value="NZ_JAUFQI010000001.1"/>
</dbReference>
<dbReference type="InterPro" id="IPR050162">
    <property type="entry name" value="MsrA_MetSO_reductase"/>
</dbReference>
<dbReference type="PANTHER" id="PTHR42799:SF2">
    <property type="entry name" value="MITOCHONDRIAL PEPTIDE METHIONINE SULFOXIDE REDUCTASE"/>
    <property type="match status" value="1"/>
</dbReference>
<evidence type="ECO:0000256" key="2">
    <source>
        <dbReference type="ARBA" id="ARBA00023002"/>
    </source>
</evidence>
<proteinExistence type="inferred from homology"/>
<dbReference type="EMBL" id="JBHRYN010000003">
    <property type="protein sequence ID" value="MFC3700287.1"/>
    <property type="molecule type" value="Genomic_DNA"/>
</dbReference>
<comment type="similarity">
    <text evidence="1 5">Belongs to the MsrA Met sulfoxide reductase family.</text>
</comment>
<dbReference type="SUPFAM" id="SSF55068">
    <property type="entry name" value="Peptide methionine sulfoxide reductase"/>
    <property type="match status" value="1"/>
</dbReference>
<gene>
    <name evidence="5 7" type="primary">msrA</name>
    <name evidence="7" type="ORF">ACFOND_01440</name>
</gene>
<evidence type="ECO:0000313" key="7">
    <source>
        <dbReference type="EMBL" id="MFC3700287.1"/>
    </source>
</evidence>
<dbReference type="InterPro" id="IPR002569">
    <property type="entry name" value="Met_Sox_Rdtase_MsrA_dom"/>
</dbReference>
<keyword evidence="8" id="KW-1185">Reference proteome</keyword>
<evidence type="ECO:0000256" key="3">
    <source>
        <dbReference type="ARBA" id="ARBA00047806"/>
    </source>
</evidence>
<name>A0ABV7WMG6_9GAMM</name>
<evidence type="ECO:0000256" key="1">
    <source>
        <dbReference type="ARBA" id="ARBA00005591"/>
    </source>
</evidence>